<feature type="compositionally biased region" description="Pro residues" evidence="1">
    <location>
        <begin position="440"/>
        <end position="451"/>
    </location>
</feature>
<evidence type="ECO:0000313" key="3">
    <source>
        <dbReference type="Proteomes" id="UP001054252"/>
    </source>
</evidence>
<feature type="region of interest" description="Disordered" evidence="1">
    <location>
        <begin position="198"/>
        <end position="229"/>
    </location>
</feature>
<name>A0AAV5KZN5_9ROSI</name>
<feature type="compositionally biased region" description="Low complexity" evidence="1">
    <location>
        <begin position="200"/>
        <end position="219"/>
    </location>
</feature>
<feature type="compositionally biased region" description="Low complexity" evidence="1">
    <location>
        <begin position="26"/>
        <end position="35"/>
    </location>
</feature>
<feature type="region of interest" description="Disordered" evidence="1">
    <location>
        <begin position="412"/>
        <end position="482"/>
    </location>
</feature>
<feature type="compositionally biased region" description="Polar residues" evidence="1">
    <location>
        <begin position="453"/>
        <end position="467"/>
    </location>
</feature>
<organism evidence="2 3">
    <name type="scientific">Rubroshorea leprosula</name>
    <dbReference type="NCBI Taxonomy" id="152421"/>
    <lineage>
        <taxon>Eukaryota</taxon>
        <taxon>Viridiplantae</taxon>
        <taxon>Streptophyta</taxon>
        <taxon>Embryophyta</taxon>
        <taxon>Tracheophyta</taxon>
        <taxon>Spermatophyta</taxon>
        <taxon>Magnoliopsida</taxon>
        <taxon>eudicotyledons</taxon>
        <taxon>Gunneridae</taxon>
        <taxon>Pentapetalae</taxon>
        <taxon>rosids</taxon>
        <taxon>malvids</taxon>
        <taxon>Malvales</taxon>
        <taxon>Dipterocarpaceae</taxon>
        <taxon>Rubroshorea</taxon>
    </lineage>
</organism>
<reference evidence="2 3" key="1">
    <citation type="journal article" date="2021" name="Commun. Biol.">
        <title>The genome of Shorea leprosula (Dipterocarpaceae) highlights the ecological relevance of drought in aseasonal tropical rainforests.</title>
        <authorList>
            <person name="Ng K.K.S."/>
            <person name="Kobayashi M.J."/>
            <person name="Fawcett J.A."/>
            <person name="Hatakeyama M."/>
            <person name="Paape T."/>
            <person name="Ng C.H."/>
            <person name="Ang C.C."/>
            <person name="Tnah L.H."/>
            <person name="Lee C.T."/>
            <person name="Nishiyama T."/>
            <person name="Sese J."/>
            <person name="O'Brien M.J."/>
            <person name="Copetti D."/>
            <person name="Mohd Noor M.I."/>
            <person name="Ong R.C."/>
            <person name="Putra M."/>
            <person name="Sireger I.Z."/>
            <person name="Indrioko S."/>
            <person name="Kosugi Y."/>
            <person name="Izuno A."/>
            <person name="Isagi Y."/>
            <person name="Lee S.L."/>
            <person name="Shimizu K.K."/>
        </authorList>
    </citation>
    <scope>NUCLEOTIDE SEQUENCE [LARGE SCALE GENOMIC DNA]</scope>
    <source>
        <strain evidence="2">214</strain>
    </source>
</reference>
<comment type="caution">
    <text evidence="2">The sequence shown here is derived from an EMBL/GenBank/DDBJ whole genome shotgun (WGS) entry which is preliminary data.</text>
</comment>
<dbReference type="EMBL" id="BPVZ01000085">
    <property type="protein sequence ID" value="GKV30072.1"/>
    <property type="molecule type" value="Genomic_DNA"/>
</dbReference>
<evidence type="ECO:0000313" key="2">
    <source>
        <dbReference type="EMBL" id="GKV30072.1"/>
    </source>
</evidence>
<gene>
    <name evidence="2" type="ORF">SLEP1_g38933</name>
</gene>
<feature type="region of interest" description="Disordered" evidence="1">
    <location>
        <begin position="152"/>
        <end position="180"/>
    </location>
</feature>
<accession>A0AAV5KZN5</accession>
<proteinExistence type="predicted"/>
<evidence type="ECO:0000256" key="1">
    <source>
        <dbReference type="SAM" id="MobiDB-lite"/>
    </source>
</evidence>
<keyword evidence="3" id="KW-1185">Reference proteome</keyword>
<feature type="region of interest" description="Disordered" evidence="1">
    <location>
        <begin position="1"/>
        <end position="71"/>
    </location>
</feature>
<protein>
    <submittedName>
        <fullName evidence="2">Uncharacterized protein</fullName>
    </submittedName>
</protein>
<dbReference type="Proteomes" id="UP001054252">
    <property type="component" value="Unassembled WGS sequence"/>
</dbReference>
<feature type="compositionally biased region" description="Pro residues" evidence="1">
    <location>
        <begin position="220"/>
        <end position="229"/>
    </location>
</feature>
<dbReference type="AlphaFoldDB" id="A0AAV5KZN5"/>
<sequence length="482" mass="51657">MPQSLPPGLRSSSTTPVPKVQPPPLDSQLLSQLLPAGTAHTYLPPLNPHPHPMQPQMATDNPNHANPDHQPLSGEVKCLTCRRNFDLNLNEVDKWNETKQDYLRNSQQVECKGHNFKEWPSASLDCPTCGPTGFAIPLIEKRSIDGQVSVEGQETTLDLSSTSDDDDNQAPTVGHSAKTTTVLPLPPQATLHEFGSKSMALPLSRPSSPSPQLSLLGAQPPSPSFSLPPPSSLVWDESWPSSTVVAKAPWRLSTPSLTNTTLDLSSTFDDDDNQAPTVGHPAETTTVLPSPSQATLHEFGAQPPSPSFPLPPRSSLVWDESWPSSTVVAKAPWRLFAPSLTNVVSISEPELSQSQPFEFSSSSIIVPKVQSPSLPLLPSPPPLSSTQLANAVSHSVSEMPQSLPLELRSSSTIPVPKVQPPPLDSPLPSQLLPTGTAPTHLPPLNPYPHPMQPQMTADNPNPANPNHQPLPLVLATPPPRAP</sequence>